<protein>
    <submittedName>
        <fullName evidence="1">DUF1315 family protein</fullName>
    </submittedName>
</protein>
<dbReference type="AlphaFoldDB" id="A0AA41ZFH8"/>
<dbReference type="Pfam" id="PF07023">
    <property type="entry name" value="DUF1315"/>
    <property type="match status" value="1"/>
</dbReference>
<proteinExistence type="predicted"/>
<sequence length="88" mass="10374">MSDMTFEKMIEQMTPEMYQRFKSAIELGRWPDGNRLSREQVGLCMEAVMRYEHVRDIPEKDRIGYIERNQCASDSAPADQDAPIKWMN</sequence>
<organism evidence="1 2">
    <name type="scientific">Larsenimonas rhizosphaerae</name>
    <dbReference type="NCBI Taxonomy" id="2944682"/>
    <lineage>
        <taxon>Bacteria</taxon>
        <taxon>Pseudomonadati</taxon>
        <taxon>Pseudomonadota</taxon>
        <taxon>Gammaproteobacteria</taxon>
        <taxon>Oceanospirillales</taxon>
        <taxon>Halomonadaceae</taxon>
        <taxon>Larsenimonas</taxon>
    </lineage>
</organism>
<reference evidence="1" key="1">
    <citation type="submission" date="2022-11" db="EMBL/GenBank/DDBJ databases">
        <title>Larsenimonas rhizosphaerae sp. nov., isolated from a tidal mudflat.</title>
        <authorList>
            <person name="Lee S.D."/>
            <person name="Kim I.S."/>
        </authorList>
    </citation>
    <scope>NUCLEOTIDE SEQUENCE</scope>
    <source>
        <strain evidence="1">GH2-1</strain>
    </source>
</reference>
<dbReference type="EMBL" id="JAPIVE010000001">
    <property type="protein sequence ID" value="MCX2523214.1"/>
    <property type="molecule type" value="Genomic_DNA"/>
</dbReference>
<gene>
    <name evidence="1" type="ORF">OQ287_03085</name>
</gene>
<dbReference type="Proteomes" id="UP001165678">
    <property type="component" value="Unassembled WGS sequence"/>
</dbReference>
<accession>A0AA41ZFH8</accession>
<dbReference type="InterPro" id="IPR009749">
    <property type="entry name" value="DUF1315"/>
</dbReference>
<name>A0AA41ZFH8_9GAMM</name>
<comment type="caution">
    <text evidence="1">The sequence shown here is derived from an EMBL/GenBank/DDBJ whole genome shotgun (WGS) entry which is preliminary data.</text>
</comment>
<evidence type="ECO:0000313" key="1">
    <source>
        <dbReference type="EMBL" id="MCX2523214.1"/>
    </source>
</evidence>
<evidence type="ECO:0000313" key="2">
    <source>
        <dbReference type="Proteomes" id="UP001165678"/>
    </source>
</evidence>
<dbReference type="RefSeq" id="WP_250936547.1">
    <property type="nucleotide sequence ID" value="NZ_JAMLJK010000001.1"/>
</dbReference>
<keyword evidence="2" id="KW-1185">Reference proteome</keyword>